<comment type="caution">
    <text evidence="6">The sequence shown here is derived from an EMBL/GenBank/DDBJ whole genome shotgun (WGS) entry which is preliminary data.</text>
</comment>
<evidence type="ECO:0000313" key="6">
    <source>
        <dbReference type="EMBL" id="KAH0507755.1"/>
    </source>
</evidence>
<evidence type="ECO:0000313" key="7">
    <source>
        <dbReference type="Proteomes" id="UP000710432"/>
    </source>
</evidence>
<comment type="similarity">
    <text evidence="4">Belongs to the CFAP96 family.</text>
</comment>
<dbReference type="InterPro" id="IPR029358">
    <property type="entry name" value="CFAP96"/>
</dbReference>
<keyword evidence="3" id="KW-0206">Cytoskeleton</keyword>
<dbReference type="Proteomes" id="UP000710432">
    <property type="component" value="Unassembled WGS sequence"/>
</dbReference>
<proteinExistence type="inferred from homology"/>
<dbReference type="GO" id="GO:0005881">
    <property type="term" value="C:cytoplasmic microtubule"/>
    <property type="evidence" value="ECO:0007669"/>
    <property type="project" value="TreeGrafter"/>
</dbReference>
<organism evidence="6 7">
    <name type="scientific">Microtus ochrogaster</name>
    <name type="common">Prairie vole</name>
    <dbReference type="NCBI Taxonomy" id="79684"/>
    <lineage>
        <taxon>Eukaryota</taxon>
        <taxon>Metazoa</taxon>
        <taxon>Chordata</taxon>
        <taxon>Craniata</taxon>
        <taxon>Vertebrata</taxon>
        <taxon>Euteleostomi</taxon>
        <taxon>Mammalia</taxon>
        <taxon>Eutheria</taxon>
        <taxon>Euarchontoglires</taxon>
        <taxon>Glires</taxon>
        <taxon>Rodentia</taxon>
        <taxon>Myomorpha</taxon>
        <taxon>Muroidea</taxon>
        <taxon>Cricetidae</taxon>
        <taxon>Arvicolinae</taxon>
        <taxon>Microtus</taxon>
    </lineage>
</organism>
<evidence type="ECO:0000256" key="1">
    <source>
        <dbReference type="ARBA" id="ARBA00004300"/>
    </source>
</evidence>
<gene>
    <name evidence="6" type="ORF">LTLLF_166825</name>
</gene>
<evidence type="ECO:0000256" key="3">
    <source>
        <dbReference type="ARBA" id="ARBA00023212"/>
    </source>
</evidence>
<dbReference type="Pfam" id="PF15239">
    <property type="entry name" value="CFAP96-like"/>
    <property type="match status" value="1"/>
</dbReference>
<dbReference type="PANTHER" id="PTHR31144">
    <property type="entry name" value="UPF0602 PROTEIN C4ORF47"/>
    <property type="match status" value="1"/>
</dbReference>
<reference evidence="6" key="1">
    <citation type="submission" date="2020-03" db="EMBL/GenBank/DDBJ databases">
        <title>Studies in the Genomics of Life Span.</title>
        <authorList>
            <person name="Glass D."/>
        </authorList>
    </citation>
    <scope>NUCLEOTIDE SEQUENCE</scope>
    <source>
        <strain evidence="6">LTLLF</strain>
        <tissue evidence="6">Muscle</tissue>
    </source>
</reference>
<comment type="subcellular location">
    <subcellularLocation>
        <location evidence="1">Cytoplasm</location>
        <location evidence="1">Cytoskeleton</location>
        <location evidence="1">Microtubule organizing center</location>
        <location evidence="1">Centrosome</location>
    </subcellularLocation>
</comment>
<evidence type="ECO:0000256" key="2">
    <source>
        <dbReference type="ARBA" id="ARBA00022490"/>
    </source>
</evidence>
<keyword evidence="2" id="KW-0963">Cytoplasm</keyword>
<accession>A0A8J6GBE1</accession>
<dbReference type="EMBL" id="JAATJU010023400">
    <property type="protein sequence ID" value="KAH0507755.1"/>
    <property type="molecule type" value="Genomic_DNA"/>
</dbReference>
<evidence type="ECO:0000256" key="4">
    <source>
        <dbReference type="ARBA" id="ARBA00035656"/>
    </source>
</evidence>
<dbReference type="PANTHER" id="PTHR31144:SF1">
    <property type="entry name" value="UPF0602 PROTEIN C4ORF47"/>
    <property type="match status" value="1"/>
</dbReference>
<protein>
    <recommendedName>
        <fullName evidence="5">Cilia-and flagella-associated protein 96</fullName>
    </recommendedName>
</protein>
<dbReference type="GO" id="GO:0005813">
    <property type="term" value="C:centrosome"/>
    <property type="evidence" value="ECO:0007669"/>
    <property type="project" value="UniProtKB-SubCell"/>
</dbReference>
<sequence length="72" mass="8131">FNEAASKNRQMLPGGSKEMSHLQAGYFEPQFARVFEGEGYVSLNQVRRRHMMAEAKKNLSKAFIPSSGEKKP</sequence>
<feature type="non-terminal residue" evidence="6">
    <location>
        <position position="1"/>
    </location>
</feature>
<dbReference type="AlphaFoldDB" id="A0A8J6GBE1"/>
<evidence type="ECO:0000256" key="5">
    <source>
        <dbReference type="ARBA" id="ARBA00035693"/>
    </source>
</evidence>
<name>A0A8J6GBE1_MICOH</name>